<dbReference type="CDD" id="cd11644">
    <property type="entry name" value="Precorrin-6Y-MT"/>
    <property type="match status" value="1"/>
</dbReference>
<keyword evidence="3 7" id="KW-0489">Methyltransferase</keyword>
<protein>
    <submittedName>
        <fullName evidence="7">Precorrin-6Y C5,15-methyltransferase (Decarboxylating)</fullName>
    </submittedName>
</protein>
<accession>A0A1H4FWL6</accession>
<name>A0A1H4FWL6_9RHOB</name>
<evidence type="ECO:0000259" key="6">
    <source>
        <dbReference type="Pfam" id="PF00590"/>
    </source>
</evidence>
<proteinExistence type="predicted"/>
<reference evidence="7 8" key="1">
    <citation type="submission" date="2016-10" db="EMBL/GenBank/DDBJ databases">
        <authorList>
            <person name="de Groot N.N."/>
        </authorList>
    </citation>
    <scope>NUCLEOTIDE SEQUENCE [LARGE SCALE GENOMIC DNA]</scope>
    <source>
        <strain evidence="7 8">DSM 15345</strain>
    </source>
</reference>
<evidence type="ECO:0000256" key="1">
    <source>
        <dbReference type="ARBA" id="ARBA00004953"/>
    </source>
</evidence>
<dbReference type="Proteomes" id="UP000198703">
    <property type="component" value="Unassembled WGS sequence"/>
</dbReference>
<dbReference type="InterPro" id="IPR035996">
    <property type="entry name" value="4pyrrol_Methylase_sf"/>
</dbReference>
<evidence type="ECO:0000256" key="4">
    <source>
        <dbReference type="ARBA" id="ARBA00022679"/>
    </source>
</evidence>
<dbReference type="Gene3D" id="3.40.50.150">
    <property type="entry name" value="Vaccinia Virus protein VP39"/>
    <property type="match status" value="1"/>
</dbReference>
<dbReference type="EMBL" id="FNQM01000030">
    <property type="protein sequence ID" value="SEB01704.1"/>
    <property type="molecule type" value="Genomic_DNA"/>
</dbReference>
<keyword evidence="8" id="KW-1185">Reference proteome</keyword>
<feature type="domain" description="Tetrapyrrole methylase" evidence="6">
    <location>
        <begin position="18"/>
        <end position="139"/>
    </location>
</feature>
<dbReference type="PANTHER" id="PTHR43182">
    <property type="entry name" value="COBALT-PRECORRIN-6B C(15)-METHYLTRANSFERASE (DECARBOXYLATING)"/>
    <property type="match status" value="1"/>
</dbReference>
<evidence type="ECO:0000313" key="7">
    <source>
        <dbReference type="EMBL" id="SEB01704.1"/>
    </source>
</evidence>
<evidence type="ECO:0000256" key="5">
    <source>
        <dbReference type="ARBA" id="ARBA00022691"/>
    </source>
</evidence>
<dbReference type="AlphaFoldDB" id="A0A1H4FWL6"/>
<keyword evidence="4 7" id="KW-0808">Transferase</keyword>
<sequence>MAWPAPFADGLPLLQGLRGRRAVALASGDPFWFGAGGAIARALAPGEWTALPYPSTFSLAAARLGWPLERIVCLGLHAAPLARLRPYLAPGARVLILLRDGAAMAALADWLTGEGFGATRLHALEALGGPRERVTTMRADAPAPGPFAHPVAAALEAAGDGLVLPCASGLADSWFDSDGQITKRPVRALTLSALAPRPGERLWDIGGGSGSVAIEWLLSHPAAEAVSVERRPDRAARIRANAARLGVDRLEVVEGAAPEALDGLPRPDAVFVGGGLSAALLAALEARLAPRTRLVVNAVTLETEALLLAAHARRGGALLRVALAEAAPLGCGLGWTSARPLTQWSATL</sequence>
<dbReference type="SUPFAM" id="SSF53790">
    <property type="entry name" value="Tetrapyrrole methylase"/>
    <property type="match status" value="1"/>
</dbReference>
<comment type="pathway">
    <text evidence="1">Cofactor biosynthesis; adenosylcobalamin biosynthesis.</text>
</comment>
<evidence type="ECO:0000256" key="3">
    <source>
        <dbReference type="ARBA" id="ARBA00022603"/>
    </source>
</evidence>
<dbReference type="InterPro" id="IPR012818">
    <property type="entry name" value="CbiE"/>
</dbReference>
<dbReference type="InterPro" id="IPR050714">
    <property type="entry name" value="Cobalamin_biosynth_MTase"/>
</dbReference>
<evidence type="ECO:0000256" key="2">
    <source>
        <dbReference type="ARBA" id="ARBA00022573"/>
    </source>
</evidence>
<dbReference type="GO" id="GO:0032259">
    <property type="term" value="P:methylation"/>
    <property type="evidence" value="ECO:0007669"/>
    <property type="project" value="UniProtKB-KW"/>
</dbReference>
<dbReference type="Pfam" id="PF00590">
    <property type="entry name" value="TP_methylase"/>
    <property type="match status" value="1"/>
</dbReference>
<keyword evidence="5" id="KW-0949">S-adenosyl-L-methionine</keyword>
<gene>
    <name evidence="7" type="ORF">SAMN05444370_13021</name>
</gene>
<dbReference type="STRING" id="89524.SAMN05444370_13021"/>
<dbReference type="InterPro" id="IPR000878">
    <property type="entry name" value="4pyrrol_Mease"/>
</dbReference>
<dbReference type="InterPro" id="IPR029063">
    <property type="entry name" value="SAM-dependent_MTases_sf"/>
</dbReference>
<evidence type="ECO:0000313" key="8">
    <source>
        <dbReference type="Proteomes" id="UP000198703"/>
    </source>
</evidence>
<dbReference type="NCBIfam" id="TIGR02469">
    <property type="entry name" value="CbiT"/>
    <property type="match status" value="1"/>
</dbReference>
<dbReference type="UniPathway" id="UPA00148"/>
<keyword evidence="2" id="KW-0169">Cobalamin biosynthesis</keyword>
<dbReference type="GO" id="GO:0008276">
    <property type="term" value="F:protein methyltransferase activity"/>
    <property type="evidence" value="ECO:0007669"/>
    <property type="project" value="InterPro"/>
</dbReference>
<organism evidence="7 8">
    <name type="scientific">Rubrimonas cliftonensis</name>
    <dbReference type="NCBI Taxonomy" id="89524"/>
    <lineage>
        <taxon>Bacteria</taxon>
        <taxon>Pseudomonadati</taxon>
        <taxon>Pseudomonadota</taxon>
        <taxon>Alphaproteobacteria</taxon>
        <taxon>Rhodobacterales</taxon>
        <taxon>Paracoccaceae</taxon>
        <taxon>Rubrimonas</taxon>
    </lineage>
</organism>
<dbReference type="GO" id="GO:0009236">
    <property type="term" value="P:cobalamin biosynthetic process"/>
    <property type="evidence" value="ECO:0007669"/>
    <property type="project" value="UniProtKB-UniPathway"/>
</dbReference>
<dbReference type="PANTHER" id="PTHR43182:SF1">
    <property type="entry name" value="COBALT-PRECORRIN-7 C(5)-METHYLTRANSFERASE"/>
    <property type="match status" value="1"/>
</dbReference>
<dbReference type="SUPFAM" id="SSF53335">
    <property type="entry name" value="S-adenosyl-L-methionine-dependent methyltransferases"/>
    <property type="match status" value="1"/>
</dbReference>
<dbReference type="InterPro" id="IPR014008">
    <property type="entry name" value="Cbl_synth_MTase_CbiT"/>
</dbReference>